<evidence type="ECO:0000313" key="5">
    <source>
        <dbReference type="Proteomes" id="UP000663823"/>
    </source>
</evidence>
<dbReference type="PANTHER" id="PTHR46857:SF2">
    <property type="entry name" value="F-BOX ONLY PROTEIN 16"/>
    <property type="match status" value="1"/>
</dbReference>
<feature type="region of interest" description="Disordered" evidence="1">
    <location>
        <begin position="372"/>
        <end position="489"/>
    </location>
</feature>
<dbReference type="Proteomes" id="UP000663874">
    <property type="component" value="Unassembled WGS sequence"/>
</dbReference>
<dbReference type="CDD" id="cd22172">
    <property type="entry name" value="F-box_FBXO16"/>
    <property type="match status" value="1"/>
</dbReference>
<accession>A0A819DFD7</accession>
<dbReference type="InterPro" id="IPR001810">
    <property type="entry name" value="F-box_dom"/>
</dbReference>
<dbReference type="Gene3D" id="1.20.1280.50">
    <property type="match status" value="1"/>
</dbReference>
<feature type="domain" description="F-box" evidence="2">
    <location>
        <begin position="164"/>
        <end position="205"/>
    </location>
</feature>
<dbReference type="EMBL" id="CAJOBE010002486">
    <property type="protein sequence ID" value="CAF3825457.1"/>
    <property type="molecule type" value="Genomic_DNA"/>
</dbReference>
<gene>
    <name evidence="3" type="ORF">FNK824_LOCUS16422</name>
    <name evidence="4" type="ORF">OTI717_LOCUS20205</name>
</gene>
<dbReference type="EMBL" id="CAJOAX010003066">
    <property type="protein sequence ID" value="CAF3834658.1"/>
    <property type="molecule type" value="Genomic_DNA"/>
</dbReference>
<dbReference type="Pfam" id="PF12937">
    <property type="entry name" value="F-box-like"/>
    <property type="match status" value="1"/>
</dbReference>
<dbReference type="InterPro" id="IPR052805">
    <property type="entry name" value="GEF_Ubiquitin-Prot_Reg"/>
</dbReference>
<proteinExistence type="predicted"/>
<dbReference type="SUPFAM" id="SSF81383">
    <property type="entry name" value="F-box domain"/>
    <property type="match status" value="1"/>
</dbReference>
<dbReference type="AlphaFoldDB" id="A0A819DFD7"/>
<feature type="compositionally biased region" description="Basic and acidic residues" evidence="1">
    <location>
        <begin position="376"/>
        <end position="401"/>
    </location>
</feature>
<feature type="region of interest" description="Disordered" evidence="1">
    <location>
        <begin position="1"/>
        <end position="51"/>
    </location>
</feature>
<dbReference type="Proteomes" id="UP000663823">
    <property type="component" value="Unassembled WGS sequence"/>
</dbReference>
<name>A0A819DFD7_9BILA</name>
<reference evidence="4" key="1">
    <citation type="submission" date="2021-02" db="EMBL/GenBank/DDBJ databases">
        <authorList>
            <person name="Nowell W R."/>
        </authorList>
    </citation>
    <scope>NUCLEOTIDE SEQUENCE</scope>
</reference>
<feature type="compositionally biased region" description="Polar residues" evidence="1">
    <location>
        <begin position="408"/>
        <end position="418"/>
    </location>
</feature>
<evidence type="ECO:0000256" key="1">
    <source>
        <dbReference type="SAM" id="MobiDB-lite"/>
    </source>
</evidence>
<protein>
    <recommendedName>
        <fullName evidence="2">F-box domain-containing protein</fullName>
    </recommendedName>
</protein>
<comment type="caution">
    <text evidence="4">The sequence shown here is derived from an EMBL/GenBank/DDBJ whole genome shotgun (WGS) entry which is preliminary data.</text>
</comment>
<sequence length="489" mass="57235">MTDLMNTSTHSHHYPPNPNEVVGNRRPGRPTSAQQRSTTPTRNRPQQNTTINGLNTTAKLEQSILKHEHDRTMALTNSTKLNGKGKNRLYSTWTPLQDDETNARLFDERRQLANKWFEKWTDDQRRIALEDLFAQCRPRQLTYARNLLTKKFPAQHADFTRLFPRVLCLYIFSFLDPRSLCRCSQTCWYWKFLCESDQIWMPKCLRFGWTPKQSSSPYESNVWKRVYSFNIQALQTMPIRMNNVLIPLSTSNINLKRKISSNENVSMIDTYVQTIYTGDLVRQQFTYSHRSQSGYYDDQLSPHEDTARTHSTRHQHNQSHLSSSTYRRLEQPPWRTNSRNPSDTLRYNYLDNDDSALESLIAKHRKYGTSILQQTESDHELKNTNKEQQTRSRTNERYEHNGRKRRSQSLSARGSPSVSFRDEHTSRNSNHNHSFLARPPSTSGIVNRPVDIPRPPSSAQKLKYTSKTSTNDIANRTWHSTNNYNDVDE</sequence>
<feature type="compositionally biased region" description="Polar residues" evidence="1">
    <location>
        <begin position="334"/>
        <end position="345"/>
    </location>
</feature>
<organism evidence="4 5">
    <name type="scientific">Rotaria sordida</name>
    <dbReference type="NCBI Taxonomy" id="392033"/>
    <lineage>
        <taxon>Eukaryota</taxon>
        <taxon>Metazoa</taxon>
        <taxon>Spiralia</taxon>
        <taxon>Gnathifera</taxon>
        <taxon>Rotifera</taxon>
        <taxon>Eurotatoria</taxon>
        <taxon>Bdelloidea</taxon>
        <taxon>Philodinida</taxon>
        <taxon>Philodinidae</taxon>
        <taxon>Rotaria</taxon>
    </lineage>
</organism>
<evidence type="ECO:0000259" key="2">
    <source>
        <dbReference type="Pfam" id="PF12937"/>
    </source>
</evidence>
<feature type="region of interest" description="Disordered" evidence="1">
    <location>
        <begin position="293"/>
        <end position="347"/>
    </location>
</feature>
<dbReference type="InterPro" id="IPR036047">
    <property type="entry name" value="F-box-like_dom_sf"/>
</dbReference>
<feature type="compositionally biased region" description="Polar residues" evidence="1">
    <location>
        <begin position="31"/>
        <end position="51"/>
    </location>
</feature>
<evidence type="ECO:0000313" key="4">
    <source>
        <dbReference type="EMBL" id="CAF3834658.1"/>
    </source>
</evidence>
<feature type="compositionally biased region" description="Polar residues" evidence="1">
    <location>
        <begin position="457"/>
        <end position="489"/>
    </location>
</feature>
<dbReference type="PANTHER" id="PTHR46857">
    <property type="entry name" value="EPITHELIAL CELL-TRANSFORMING SEQUENCE 2 ONCOGENE-LIKE"/>
    <property type="match status" value="1"/>
</dbReference>
<evidence type="ECO:0000313" key="3">
    <source>
        <dbReference type="EMBL" id="CAF3825457.1"/>
    </source>
</evidence>